<evidence type="ECO:0000313" key="3">
    <source>
        <dbReference type="Proteomes" id="UP000502823"/>
    </source>
</evidence>
<dbReference type="Proteomes" id="UP000502823">
    <property type="component" value="Unassembled WGS sequence"/>
</dbReference>
<keyword evidence="1" id="KW-1133">Transmembrane helix</keyword>
<feature type="transmembrane region" description="Helical" evidence="1">
    <location>
        <begin position="255"/>
        <end position="273"/>
    </location>
</feature>
<sequence length="274" mass="31379">MRRTSFALLRERIRDIRQELDKVSPELLETHLLLSASLRQHDWDMEDLSTSAQACLALTSATSTQKLKFDCLYSKTHPKESTGKKWVVINLTDRMLDDAAVSILGKGLNFAQTTHPAYNIKDSISRIEQAIQHLPKDMAEEIRQEACHILKHTIPKKKRSEKLNGTLKSLRDDKDIMILPVDKGNATTVMSNEDYNNKMTSIVREPVYKRLTSDLTRNVKMKVGVCWEFGLIQSKQFGNTELQTTDENRGLLTTVRAYMMVLHVLYVCLLILFL</sequence>
<proteinExistence type="predicted"/>
<gene>
    <name evidence="2" type="ORF">Cfor_05674</name>
</gene>
<dbReference type="EMBL" id="BLKM01009892">
    <property type="protein sequence ID" value="GFG28642.1"/>
    <property type="molecule type" value="Genomic_DNA"/>
</dbReference>
<name>A0A6L2PBR0_COPFO</name>
<comment type="caution">
    <text evidence="2">The sequence shown here is derived from an EMBL/GenBank/DDBJ whole genome shotgun (WGS) entry which is preliminary data.</text>
</comment>
<evidence type="ECO:0000256" key="1">
    <source>
        <dbReference type="SAM" id="Phobius"/>
    </source>
</evidence>
<dbReference type="AlphaFoldDB" id="A0A6L2PBR0"/>
<evidence type="ECO:0000313" key="2">
    <source>
        <dbReference type="EMBL" id="GFG28642.1"/>
    </source>
</evidence>
<dbReference type="InParanoid" id="A0A6L2PBR0"/>
<dbReference type="OrthoDB" id="6249720at2759"/>
<keyword evidence="1" id="KW-0812">Transmembrane</keyword>
<keyword evidence="3" id="KW-1185">Reference proteome</keyword>
<keyword evidence="1" id="KW-0472">Membrane</keyword>
<protein>
    <submittedName>
        <fullName evidence="2">Uncharacterized protein</fullName>
    </submittedName>
</protein>
<accession>A0A6L2PBR0</accession>
<organism evidence="2 3">
    <name type="scientific">Coptotermes formosanus</name>
    <name type="common">Formosan subterranean termite</name>
    <dbReference type="NCBI Taxonomy" id="36987"/>
    <lineage>
        <taxon>Eukaryota</taxon>
        <taxon>Metazoa</taxon>
        <taxon>Ecdysozoa</taxon>
        <taxon>Arthropoda</taxon>
        <taxon>Hexapoda</taxon>
        <taxon>Insecta</taxon>
        <taxon>Pterygota</taxon>
        <taxon>Neoptera</taxon>
        <taxon>Polyneoptera</taxon>
        <taxon>Dictyoptera</taxon>
        <taxon>Blattodea</taxon>
        <taxon>Blattoidea</taxon>
        <taxon>Termitoidae</taxon>
        <taxon>Rhinotermitidae</taxon>
        <taxon>Coptotermes</taxon>
    </lineage>
</organism>
<reference evidence="3" key="1">
    <citation type="submission" date="2020-01" db="EMBL/GenBank/DDBJ databases">
        <title>Draft genome sequence of the Termite Coptotermes fromosanus.</title>
        <authorList>
            <person name="Itakura S."/>
            <person name="Yosikawa Y."/>
            <person name="Umezawa K."/>
        </authorList>
    </citation>
    <scope>NUCLEOTIDE SEQUENCE [LARGE SCALE GENOMIC DNA]</scope>
</reference>